<feature type="transmembrane region" description="Helical" evidence="2">
    <location>
        <begin position="181"/>
        <end position="208"/>
    </location>
</feature>
<dbReference type="SUPFAM" id="SSF55073">
    <property type="entry name" value="Nucleotide cyclase"/>
    <property type="match status" value="1"/>
</dbReference>
<feature type="domain" description="HD-GYP" evidence="5">
    <location>
        <begin position="406"/>
        <end position="601"/>
    </location>
</feature>
<keyword evidence="2" id="KW-1133">Transmembrane helix</keyword>
<keyword evidence="2" id="KW-0472">Membrane</keyword>
<dbReference type="Pfam" id="PF13487">
    <property type="entry name" value="HD_5"/>
    <property type="match status" value="1"/>
</dbReference>
<feature type="transmembrane region" description="Helical" evidence="2">
    <location>
        <begin position="243"/>
        <end position="264"/>
    </location>
</feature>
<dbReference type="InterPro" id="IPR037522">
    <property type="entry name" value="HD_GYP_dom"/>
</dbReference>
<evidence type="ECO:0000313" key="7">
    <source>
        <dbReference type="Proteomes" id="UP001198182"/>
    </source>
</evidence>
<keyword evidence="2" id="KW-0812">Transmembrane</keyword>
<evidence type="ECO:0000256" key="2">
    <source>
        <dbReference type="SAM" id="Phobius"/>
    </source>
</evidence>
<feature type="transmembrane region" description="Helical" evidence="2">
    <location>
        <begin position="366"/>
        <end position="384"/>
    </location>
</feature>
<dbReference type="PANTHER" id="PTHR43155">
    <property type="entry name" value="CYCLIC DI-GMP PHOSPHODIESTERASE PA4108-RELATED"/>
    <property type="match status" value="1"/>
</dbReference>
<dbReference type="InterPro" id="IPR006674">
    <property type="entry name" value="HD_domain"/>
</dbReference>
<dbReference type="EC" id="2.7.7.65" evidence="6"/>
<dbReference type="InterPro" id="IPR003607">
    <property type="entry name" value="HD/PDEase_dom"/>
</dbReference>
<dbReference type="EMBL" id="JAJEQR010000037">
    <property type="protein sequence ID" value="MCC2231720.1"/>
    <property type="molecule type" value="Genomic_DNA"/>
</dbReference>
<dbReference type="GO" id="GO:0052621">
    <property type="term" value="F:diguanylate cyclase activity"/>
    <property type="evidence" value="ECO:0007669"/>
    <property type="project" value="UniProtKB-EC"/>
</dbReference>
<dbReference type="Gene3D" id="3.30.70.270">
    <property type="match status" value="1"/>
</dbReference>
<keyword evidence="6" id="KW-0548">Nucleotidyltransferase</keyword>
<dbReference type="PROSITE" id="PS51832">
    <property type="entry name" value="HD_GYP"/>
    <property type="match status" value="1"/>
</dbReference>
<proteinExistence type="predicted"/>
<dbReference type="SMART" id="SM00267">
    <property type="entry name" value="GGDEF"/>
    <property type="match status" value="1"/>
</dbReference>
<evidence type="ECO:0000313" key="6">
    <source>
        <dbReference type="EMBL" id="MCC2231720.1"/>
    </source>
</evidence>
<dbReference type="PANTHER" id="PTHR43155:SF2">
    <property type="entry name" value="CYCLIC DI-GMP PHOSPHODIESTERASE PA4108"/>
    <property type="match status" value="1"/>
</dbReference>
<feature type="domain" description="HD" evidence="4">
    <location>
        <begin position="428"/>
        <end position="550"/>
    </location>
</feature>
<dbReference type="AlphaFoldDB" id="A0AAE3EC20"/>
<name>A0AAE3EC20_9FIRM</name>
<evidence type="ECO:0000259" key="4">
    <source>
        <dbReference type="PROSITE" id="PS51831"/>
    </source>
</evidence>
<feature type="domain" description="GGDEF" evidence="3">
    <location>
        <begin position="658"/>
        <end position="788"/>
    </location>
</feature>
<dbReference type="InterPro" id="IPR006675">
    <property type="entry name" value="HDIG_dom"/>
</dbReference>
<keyword evidence="1" id="KW-0175">Coiled coil</keyword>
<accession>A0AAE3EC20</accession>
<feature type="coiled-coil region" evidence="1">
    <location>
        <begin position="385"/>
        <end position="412"/>
    </location>
</feature>
<organism evidence="6 7">
    <name type="scientific">Hominifimenecus microfluidus</name>
    <dbReference type="NCBI Taxonomy" id="2885348"/>
    <lineage>
        <taxon>Bacteria</taxon>
        <taxon>Bacillati</taxon>
        <taxon>Bacillota</taxon>
        <taxon>Clostridia</taxon>
        <taxon>Lachnospirales</taxon>
        <taxon>Lachnospiraceae</taxon>
        <taxon>Hominifimenecus</taxon>
    </lineage>
</organism>
<dbReference type="RefSeq" id="WP_308454239.1">
    <property type="nucleotide sequence ID" value="NZ_JAJEQR010000037.1"/>
</dbReference>
<feature type="transmembrane region" description="Helical" evidence="2">
    <location>
        <begin position="338"/>
        <end position="360"/>
    </location>
</feature>
<dbReference type="InterPro" id="IPR000160">
    <property type="entry name" value="GGDEF_dom"/>
</dbReference>
<feature type="transmembrane region" description="Helical" evidence="2">
    <location>
        <begin position="16"/>
        <end position="35"/>
    </location>
</feature>
<feature type="transmembrane region" description="Helical" evidence="2">
    <location>
        <begin position="276"/>
        <end position="296"/>
    </location>
</feature>
<dbReference type="NCBIfam" id="TIGR00277">
    <property type="entry name" value="HDIG"/>
    <property type="match status" value="1"/>
</dbReference>
<keyword evidence="6" id="KW-0808">Transferase</keyword>
<dbReference type="NCBIfam" id="TIGR00254">
    <property type="entry name" value="GGDEF"/>
    <property type="match status" value="1"/>
</dbReference>
<reference evidence="6" key="1">
    <citation type="submission" date="2021-10" db="EMBL/GenBank/DDBJ databases">
        <title>Anaerobic single-cell dispensing facilitates the cultivation of human gut bacteria.</title>
        <authorList>
            <person name="Afrizal A."/>
        </authorList>
    </citation>
    <scope>NUCLEOTIDE SEQUENCE</scope>
    <source>
        <strain evidence="6">CLA-AA-H215</strain>
    </source>
</reference>
<dbReference type="Proteomes" id="UP001198182">
    <property type="component" value="Unassembled WGS sequence"/>
</dbReference>
<protein>
    <submittedName>
        <fullName evidence="6">Diguanylate cyclase</fullName>
        <ecNumber evidence="6">2.7.7.65</ecNumber>
    </submittedName>
</protein>
<dbReference type="InterPro" id="IPR043128">
    <property type="entry name" value="Rev_trsase/Diguanyl_cyclase"/>
</dbReference>
<gene>
    <name evidence="6" type="ORF">LKD81_12050</name>
</gene>
<dbReference type="InterPro" id="IPR029787">
    <property type="entry name" value="Nucleotide_cyclase"/>
</dbReference>
<dbReference type="SMART" id="SM00471">
    <property type="entry name" value="HDc"/>
    <property type="match status" value="1"/>
</dbReference>
<evidence type="ECO:0000256" key="1">
    <source>
        <dbReference type="SAM" id="Coils"/>
    </source>
</evidence>
<keyword evidence="7" id="KW-1185">Reference proteome</keyword>
<dbReference type="SUPFAM" id="SSF109604">
    <property type="entry name" value="HD-domain/PDEase-like"/>
    <property type="match status" value="1"/>
</dbReference>
<sequence>MNTNRKKNTSGEKSPVVFYLLITAVTLWFLAAQIFGSDQSMPKISEQDMIFTGSFTWEKADGSIEPISVPGRYELPAGETMTIRTTFPSDYDATAIAIRSSLQDIRFYIDGELRAEYSTRTDHSIRKNSSSGYAFCDTSAQDAGKELVIELTTYTNNYSGVVNTIYNGDRSDIWRLIYQDYGLATVIAFFLFFAGVVTVLFGVALGIVYRSRFDMEYLGWCIMISSAWMLGESNIRQLLVPNQSALGTLCFLLILLAPLPLLLYVNSVQCGRHKTLFNRLGFAAILNFFVCTLLQLTGIADYIQTMPIAHIVLVITLVVMFVTLLLDARHGYMEKDHLLLFGFFIIITVVSIESISVYMIVSISGIFIGVGTLIFLFINIIRTIRHVHELEAARQEDELRQSKEQLEKISLQIMQMLSTTLEAKDEYTKGHSLRVAEYSARLAKALDWSDEDVQNLKQAAYLHDIGKIGIPDTILNKPSKLSEEEYAIIKQHPLIGAEILKNISLIRHVTEIARSHHERYDGKGYPDGLKGEEIPIHARIVALADSYDAMNSRRIYRAPLPQNVIREEIAKNRGTQFDPKLTDLFLKLMDHGELKLEDTPSVENSIPVPGVELEVGRFVSDLMSTLRSQEDAENFDLLTGLPLRNVGERLAAQLLQEHNGCLIFLDMDNLKQINDFYGHKSGDRALRTLGHLLSECFEDSVVCRLGGDEFLVFLADVSQDSATEEIQKLFDRFRTAKANDLEIRSASISAGLCMCSKGDSFEDRYSKADKALYYVKQNGKEGFFFYQQMEQEYMKEPSSGKDLALVAKALQESGMYHGALDLDYRDFARIFEYINNLWDRHLCHCYLVMVTLETAPDHVPYIENIEQALECMEQAIREKIRKVDICTRYSSMQYLIILFEPEESQIPKVMDRIFIQYYKLYGKNNFYPRYDYTAIQNENKNEESRRTD</sequence>
<feature type="transmembrane region" description="Helical" evidence="2">
    <location>
        <begin position="308"/>
        <end position="326"/>
    </location>
</feature>
<evidence type="ECO:0000259" key="3">
    <source>
        <dbReference type="PROSITE" id="PS50887"/>
    </source>
</evidence>
<dbReference type="PROSITE" id="PS50887">
    <property type="entry name" value="GGDEF"/>
    <property type="match status" value="1"/>
</dbReference>
<dbReference type="Pfam" id="PF00990">
    <property type="entry name" value="GGDEF"/>
    <property type="match status" value="1"/>
</dbReference>
<evidence type="ECO:0000259" key="5">
    <source>
        <dbReference type="PROSITE" id="PS51832"/>
    </source>
</evidence>
<dbReference type="PROSITE" id="PS51831">
    <property type="entry name" value="HD"/>
    <property type="match status" value="1"/>
</dbReference>
<comment type="caution">
    <text evidence="6">The sequence shown here is derived from an EMBL/GenBank/DDBJ whole genome shotgun (WGS) entry which is preliminary data.</text>
</comment>
<dbReference type="Gene3D" id="1.10.3210.10">
    <property type="entry name" value="Hypothetical protein af1432"/>
    <property type="match status" value="1"/>
</dbReference>
<dbReference type="CDD" id="cd00077">
    <property type="entry name" value="HDc"/>
    <property type="match status" value="1"/>
</dbReference>
<dbReference type="CDD" id="cd01949">
    <property type="entry name" value="GGDEF"/>
    <property type="match status" value="1"/>
</dbReference>